<sequence length="236" mass="26828">MRDLLAQKEQAERNVRAITSCLFDLYNVGLAVLSEHLLPQIWFQRLAESLDAEVKRWSNGKEGNLRALLNHIKPLFSNNLTIFSFSYTCECYQTQVTRKTQPCVSMLASWVAERILQCLYNILGHDSGWQPIPMTEVITAAAARKAYRKATLYVHPDKLQQRGAIIQHKYICEKVFDLLKAYQARAVDRGRPHSCSLMESLPPIFDDASLLATTHCFFLCRHFHPSGALLDPACSS</sequence>
<gene>
    <name evidence="1" type="ORF">KSP40_PGU008520</name>
</gene>
<organism evidence="1 2">
    <name type="scientific">Platanthera guangdongensis</name>
    <dbReference type="NCBI Taxonomy" id="2320717"/>
    <lineage>
        <taxon>Eukaryota</taxon>
        <taxon>Viridiplantae</taxon>
        <taxon>Streptophyta</taxon>
        <taxon>Embryophyta</taxon>
        <taxon>Tracheophyta</taxon>
        <taxon>Spermatophyta</taxon>
        <taxon>Magnoliopsida</taxon>
        <taxon>Liliopsida</taxon>
        <taxon>Asparagales</taxon>
        <taxon>Orchidaceae</taxon>
        <taxon>Orchidoideae</taxon>
        <taxon>Orchideae</taxon>
        <taxon>Orchidinae</taxon>
        <taxon>Platanthera</taxon>
    </lineage>
</organism>
<protein>
    <submittedName>
        <fullName evidence="1">Auxilin-related protein 1</fullName>
    </submittedName>
</protein>
<dbReference type="PANTHER" id="PTHR23172:SF87">
    <property type="entry name" value="CHAPERONE DNAJ-DOMAIN SUPERFAMILY PROTEIN"/>
    <property type="match status" value="1"/>
</dbReference>
<dbReference type="InterPro" id="IPR036869">
    <property type="entry name" value="J_dom_sf"/>
</dbReference>
<evidence type="ECO:0000313" key="2">
    <source>
        <dbReference type="Proteomes" id="UP001412067"/>
    </source>
</evidence>
<dbReference type="EMBL" id="JBBWWR010000020">
    <property type="protein sequence ID" value="KAK8939845.1"/>
    <property type="molecule type" value="Genomic_DNA"/>
</dbReference>
<dbReference type="Gene3D" id="1.10.287.110">
    <property type="entry name" value="DnaJ domain"/>
    <property type="match status" value="1"/>
</dbReference>
<proteinExistence type="predicted"/>
<dbReference type="Proteomes" id="UP001412067">
    <property type="component" value="Unassembled WGS sequence"/>
</dbReference>
<accession>A0ABR2LFT1</accession>
<reference evidence="1 2" key="1">
    <citation type="journal article" date="2022" name="Nat. Plants">
        <title>Genomes of leafy and leafless Platanthera orchids illuminate the evolution of mycoheterotrophy.</title>
        <authorList>
            <person name="Li M.H."/>
            <person name="Liu K.W."/>
            <person name="Li Z."/>
            <person name="Lu H.C."/>
            <person name="Ye Q.L."/>
            <person name="Zhang D."/>
            <person name="Wang J.Y."/>
            <person name="Li Y.F."/>
            <person name="Zhong Z.M."/>
            <person name="Liu X."/>
            <person name="Yu X."/>
            <person name="Liu D.K."/>
            <person name="Tu X.D."/>
            <person name="Liu B."/>
            <person name="Hao Y."/>
            <person name="Liao X.Y."/>
            <person name="Jiang Y.T."/>
            <person name="Sun W.H."/>
            <person name="Chen J."/>
            <person name="Chen Y.Q."/>
            <person name="Ai Y."/>
            <person name="Zhai J.W."/>
            <person name="Wu S.S."/>
            <person name="Zhou Z."/>
            <person name="Hsiao Y.Y."/>
            <person name="Wu W.L."/>
            <person name="Chen Y.Y."/>
            <person name="Lin Y.F."/>
            <person name="Hsu J.L."/>
            <person name="Li C.Y."/>
            <person name="Wang Z.W."/>
            <person name="Zhao X."/>
            <person name="Zhong W.Y."/>
            <person name="Ma X.K."/>
            <person name="Ma L."/>
            <person name="Huang J."/>
            <person name="Chen G.Z."/>
            <person name="Huang M.Z."/>
            <person name="Huang L."/>
            <person name="Peng D.H."/>
            <person name="Luo Y.B."/>
            <person name="Zou S.Q."/>
            <person name="Chen S.P."/>
            <person name="Lan S."/>
            <person name="Tsai W.C."/>
            <person name="Van de Peer Y."/>
            <person name="Liu Z.J."/>
        </authorList>
    </citation>
    <scope>NUCLEOTIDE SEQUENCE [LARGE SCALE GENOMIC DNA]</scope>
    <source>
        <strain evidence="1">Lor288</strain>
    </source>
</reference>
<comment type="caution">
    <text evidence="1">The sequence shown here is derived from an EMBL/GenBank/DDBJ whole genome shotgun (WGS) entry which is preliminary data.</text>
</comment>
<name>A0ABR2LFT1_9ASPA</name>
<dbReference type="SUPFAM" id="SSF46565">
    <property type="entry name" value="Chaperone J-domain"/>
    <property type="match status" value="1"/>
</dbReference>
<keyword evidence="2" id="KW-1185">Reference proteome</keyword>
<dbReference type="PANTHER" id="PTHR23172">
    <property type="entry name" value="AUXILIN/CYCLIN G-ASSOCIATED KINASE-RELATED"/>
    <property type="match status" value="1"/>
</dbReference>
<evidence type="ECO:0000313" key="1">
    <source>
        <dbReference type="EMBL" id="KAK8939845.1"/>
    </source>
</evidence>